<dbReference type="RefSeq" id="WP_379091122.1">
    <property type="nucleotide sequence ID" value="NZ_JBHTJO010000002.1"/>
</dbReference>
<dbReference type="Proteomes" id="UP001597102">
    <property type="component" value="Unassembled WGS sequence"/>
</dbReference>
<evidence type="ECO:0000256" key="2">
    <source>
        <dbReference type="SAM" id="Phobius"/>
    </source>
</evidence>
<feature type="transmembrane region" description="Helical" evidence="2">
    <location>
        <begin position="27"/>
        <end position="57"/>
    </location>
</feature>
<keyword evidence="2" id="KW-1133">Transmembrane helix</keyword>
<feature type="transmembrane region" description="Helical" evidence="2">
    <location>
        <begin position="78"/>
        <end position="97"/>
    </location>
</feature>
<sequence length="221" mass="23633">MTSTTERYDALSEALAASWWAVGLRGVFGIAFGIICLAVPGAALLTLVLLFSAYMLVDGVFAIIAGVRQASHGERWGLLILEGVVSIAAGVIAFLWPDITLLVFMYLIAFWAVLSGFLMLSAAFSLNLEHGRWWLALGGIASVIFGIALMVVPLIGAVVLTWWLGAYAIVFGILLLVLAFQLHSRRDEVVRGTGAAEAKPAAPKRSTPARRSSTSRTAKKS</sequence>
<feature type="region of interest" description="Disordered" evidence="1">
    <location>
        <begin position="192"/>
        <end position="221"/>
    </location>
</feature>
<dbReference type="InterPro" id="IPR005325">
    <property type="entry name" value="DUF308_memb"/>
</dbReference>
<feature type="transmembrane region" description="Helical" evidence="2">
    <location>
        <begin position="133"/>
        <end position="156"/>
    </location>
</feature>
<accession>A0ABW3JDQ5</accession>
<keyword evidence="4" id="KW-1185">Reference proteome</keyword>
<dbReference type="PANTHER" id="PTHR34989">
    <property type="entry name" value="PROTEIN HDED"/>
    <property type="match status" value="1"/>
</dbReference>
<keyword evidence="2" id="KW-0472">Membrane</keyword>
<gene>
    <name evidence="3" type="ORF">ACFQ2F_14075</name>
</gene>
<evidence type="ECO:0000256" key="1">
    <source>
        <dbReference type="SAM" id="MobiDB-lite"/>
    </source>
</evidence>
<feature type="transmembrane region" description="Helical" evidence="2">
    <location>
        <begin position="103"/>
        <end position="126"/>
    </location>
</feature>
<dbReference type="EMBL" id="JBHTJO010000002">
    <property type="protein sequence ID" value="MFD0988226.1"/>
    <property type="molecule type" value="Genomic_DNA"/>
</dbReference>
<feature type="compositionally biased region" description="Low complexity" evidence="1">
    <location>
        <begin position="198"/>
        <end position="221"/>
    </location>
</feature>
<evidence type="ECO:0000313" key="4">
    <source>
        <dbReference type="Proteomes" id="UP001597102"/>
    </source>
</evidence>
<keyword evidence="2" id="KW-0812">Transmembrane</keyword>
<dbReference type="PANTHER" id="PTHR34989:SF1">
    <property type="entry name" value="PROTEIN HDED"/>
    <property type="match status" value="1"/>
</dbReference>
<dbReference type="SUPFAM" id="SSF103473">
    <property type="entry name" value="MFS general substrate transporter"/>
    <property type="match status" value="1"/>
</dbReference>
<proteinExistence type="predicted"/>
<organism evidence="3 4">
    <name type="scientific">Methyloligella solikamskensis</name>
    <dbReference type="NCBI Taxonomy" id="1177756"/>
    <lineage>
        <taxon>Bacteria</taxon>
        <taxon>Pseudomonadati</taxon>
        <taxon>Pseudomonadota</taxon>
        <taxon>Alphaproteobacteria</taxon>
        <taxon>Hyphomicrobiales</taxon>
        <taxon>Hyphomicrobiaceae</taxon>
        <taxon>Methyloligella</taxon>
    </lineage>
</organism>
<protein>
    <submittedName>
        <fullName evidence="3">HdeD family acid-resistance protein</fullName>
    </submittedName>
</protein>
<feature type="transmembrane region" description="Helical" evidence="2">
    <location>
        <begin position="162"/>
        <end position="182"/>
    </location>
</feature>
<dbReference type="Pfam" id="PF03729">
    <property type="entry name" value="DUF308"/>
    <property type="match status" value="2"/>
</dbReference>
<dbReference type="InterPro" id="IPR052712">
    <property type="entry name" value="Acid_resist_chaperone_HdeD"/>
</dbReference>
<comment type="caution">
    <text evidence="3">The sequence shown here is derived from an EMBL/GenBank/DDBJ whole genome shotgun (WGS) entry which is preliminary data.</text>
</comment>
<reference evidence="4" key="1">
    <citation type="journal article" date="2019" name="Int. J. Syst. Evol. Microbiol.">
        <title>The Global Catalogue of Microorganisms (GCM) 10K type strain sequencing project: providing services to taxonomists for standard genome sequencing and annotation.</title>
        <authorList>
            <consortium name="The Broad Institute Genomics Platform"/>
            <consortium name="The Broad Institute Genome Sequencing Center for Infectious Disease"/>
            <person name="Wu L."/>
            <person name="Ma J."/>
        </authorList>
    </citation>
    <scope>NUCLEOTIDE SEQUENCE [LARGE SCALE GENOMIC DNA]</scope>
    <source>
        <strain evidence="4">CCUG 61697</strain>
    </source>
</reference>
<name>A0ABW3JDQ5_9HYPH</name>
<dbReference type="InterPro" id="IPR036259">
    <property type="entry name" value="MFS_trans_sf"/>
</dbReference>
<evidence type="ECO:0000313" key="3">
    <source>
        <dbReference type="EMBL" id="MFD0988226.1"/>
    </source>
</evidence>